<feature type="transmembrane region" description="Helical" evidence="1">
    <location>
        <begin position="64"/>
        <end position="81"/>
    </location>
</feature>
<name>A0A6I6H0F6_9BACT</name>
<evidence type="ECO:0000256" key="1">
    <source>
        <dbReference type="SAM" id="Phobius"/>
    </source>
</evidence>
<accession>A0A6I6H0F6</accession>
<keyword evidence="3" id="KW-1185">Reference proteome</keyword>
<reference evidence="2 3" key="1">
    <citation type="submission" date="2019-11" db="EMBL/GenBank/DDBJ databases">
        <authorList>
            <person name="Im W.T."/>
        </authorList>
    </citation>
    <scope>NUCLEOTIDE SEQUENCE [LARGE SCALE GENOMIC DNA]</scope>
    <source>
        <strain evidence="2 3">SB-02</strain>
    </source>
</reference>
<evidence type="ECO:0000313" key="2">
    <source>
        <dbReference type="EMBL" id="QGW28171.1"/>
    </source>
</evidence>
<dbReference type="KEGG" id="fls:GLV81_08755"/>
<dbReference type="RefSeq" id="WP_157478530.1">
    <property type="nucleotide sequence ID" value="NZ_CP046566.1"/>
</dbReference>
<sequence length="134" mass="15485">MFRFFDFTYYLTFIFYSNEKQQDVKNSDTAATVVGFMMSSNAICFLFLLSLLFDKNIGINKPTVVVISLLFQIVTYVRYIYKSKYSIEAIELKWNALSIEKRKKTSKLIAAYAAFSILSLIPLALFVHKMKGNL</sequence>
<feature type="transmembrane region" description="Helical" evidence="1">
    <location>
        <begin position="30"/>
        <end position="52"/>
    </location>
</feature>
<evidence type="ECO:0000313" key="3">
    <source>
        <dbReference type="Proteomes" id="UP000426027"/>
    </source>
</evidence>
<dbReference type="AlphaFoldDB" id="A0A6I6H0F6"/>
<dbReference type="Proteomes" id="UP000426027">
    <property type="component" value="Chromosome"/>
</dbReference>
<organism evidence="2 3">
    <name type="scientific">Phnomibacter ginsenosidimutans</name>
    <dbReference type="NCBI Taxonomy" id="2676868"/>
    <lineage>
        <taxon>Bacteria</taxon>
        <taxon>Pseudomonadati</taxon>
        <taxon>Bacteroidota</taxon>
        <taxon>Chitinophagia</taxon>
        <taxon>Chitinophagales</taxon>
        <taxon>Chitinophagaceae</taxon>
        <taxon>Phnomibacter</taxon>
    </lineage>
</organism>
<keyword evidence="1" id="KW-0472">Membrane</keyword>
<keyword evidence="1" id="KW-0812">Transmembrane</keyword>
<protein>
    <submittedName>
        <fullName evidence="2">Uncharacterized protein</fullName>
    </submittedName>
</protein>
<proteinExistence type="predicted"/>
<keyword evidence="1" id="KW-1133">Transmembrane helix</keyword>
<feature type="transmembrane region" description="Helical" evidence="1">
    <location>
        <begin position="108"/>
        <end position="127"/>
    </location>
</feature>
<gene>
    <name evidence="2" type="ORF">GLV81_08755</name>
</gene>
<dbReference type="EMBL" id="CP046566">
    <property type="protein sequence ID" value="QGW28171.1"/>
    <property type="molecule type" value="Genomic_DNA"/>
</dbReference>